<dbReference type="CDD" id="cd06170">
    <property type="entry name" value="LuxR_C_like"/>
    <property type="match status" value="1"/>
</dbReference>
<dbReference type="Pfam" id="PF00196">
    <property type="entry name" value="GerE"/>
    <property type="match status" value="1"/>
</dbReference>
<keyword evidence="6" id="KW-1185">Reference proteome</keyword>
<gene>
    <name evidence="5" type="ORF">J4G33_11005</name>
</gene>
<dbReference type="GO" id="GO:0003677">
    <property type="term" value="F:DNA binding"/>
    <property type="evidence" value="ECO:0007669"/>
    <property type="project" value="UniProtKB-KW"/>
</dbReference>
<keyword evidence="3" id="KW-0804">Transcription</keyword>
<dbReference type="SUPFAM" id="SSF46894">
    <property type="entry name" value="C-terminal effector domain of the bipartite response regulators"/>
    <property type="match status" value="1"/>
</dbReference>
<sequence length="75" mass="8220">MPDLAVVQLSERERLVLIELARTASHQEIAQTLVVSINTVKTQVRSIYRKLGTRTRSETLAAALAHGFSLTSDAS</sequence>
<dbReference type="PANTHER" id="PTHR44688">
    <property type="entry name" value="DNA-BINDING TRANSCRIPTIONAL ACTIVATOR DEVR_DOSR"/>
    <property type="match status" value="1"/>
</dbReference>
<dbReference type="InterPro" id="IPR016032">
    <property type="entry name" value="Sig_transdc_resp-reg_C-effctor"/>
</dbReference>
<comment type="caution">
    <text evidence="5">The sequence shown here is derived from an EMBL/GenBank/DDBJ whole genome shotgun (WGS) entry which is preliminary data.</text>
</comment>
<evidence type="ECO:0000256" key="1">
    <source>
        <dbReference type="ARBA" id="ARBA00023015"/>
    </source>
</evidence>
<dbReference type="PANTHER" id="PTHR44688:SF16">
    <property type="entry name" value="DNA-BINDING TRANSCRIPTIONAL ACTIVATOR DEVR_DOSR"/>
    <property type="match status" value="1"/>
</dbReference>
<evidence type="ECO:0000256" key="2">
    <source>
        <dbReference type="ARBA" id="ARBA00023125"/>
    </source>
</evidence>
<accession>A0A939LQ12</accession>
<reference evidence="5" key="1">
    <citation type="submission" date="2021-03" db="EMBL/GenBank/DDBJ databases">
        <title>Actinotalea soli sp. nov., isolated from soil.</title>
        <authorList>
            <person name="Ping W."/>
            <person name="Zhang J."/>
        </authorList>
    </citation>
    <scope>NUCLEOTIDE SEQUENCE</scope>
    <source>
        <strain evidence="5">BY-33</strain>
    </source>
</reference>
<name>A0A939LQ12_9CELL</name>
<keyword evidence="2" id="KW-0238">DNA-binding</keyword>
<dbReference type="InterPro" id="IPR036388">
    <property type="entry name" value="WH-like_DNA-bd_sf"/>
</dbReference>
<dbReference type="AlphaFoldDB" id="A0A939LQ12"/>
<dbReference type="GO" id="GO:0006355">
    <property type="term" value="P:regulation of DNA-templated transcription"/>
    <property type="evidence" value="ECO:0007669"/>
    <property type="project" value="InterPro"/>
</dbReference>
<dbReference type="InterPro" id="IPR000792">
    <property type="entry name" value="Tscrpt_reg_LuxR_C"/>
</dbReference>
<dbReference type="PRINTS" id="PR00038">
    <property type="entry name" value="HTHLUXR"/>
</dbReference>
<dbReference type="Proteomes" id="UP000664209">
    <property type="component" value="Unassembled WGS sequence"/>
</dbReference>
<evidence type="ECO:0000313" key="6">
    <source>
        <dbReference type="Proteomes" id="UP000664209"/>
    </source>
</evidence>
<proteinExistence type="predicted"/>
<evidence type="ECO:0000259" key="4">
    <source>
        <dbReference type="PROSITE" id="PS50043"/>
    </source>
</evidence>
<feature type="domain" description="HTH luxR-type" evidence="4">
    <location>
        <begin position="2"/>
        <end position="67"/>
    </location>
</feature>
<dbReference type="PROSITE" id="PS50043">
    <property type="entry name" value="HTH_LUXR_2"/>
    <property type="match status" value="1"/>
</dbReference>
<evidence type="ECO:0000256" key="3">
    <source>
        <dbReference type="ARBA" id="ARBA00023163"/>
    </source>
</evidence>
<dbReference type="SMART" id="SM00421">
    <property type="entry name" value="HTH_LUXR"/>
    <property type="match status" value="1"/>
</dbReference>
<keyword evidence="1" id="KW-0805">Transcription regulation</keyword>
<protein>
    <submittedName>
        <fullName evidence="5">Helix-turn-helix transcriptional regulator</fullName>
    </submittedName>
</protein>
<evidence type="ECO:0000313" key="5">
    <source>
        <dbReference type="EMBL" id="MBO1752331.1"/>
    </source>
</evidence>
<organism evidence="5 6">
    <name type="scientific">Actinotalea soli</name>
    <dbReference type="NCBI Taxonomy" id="2819234"/>
    <lineage>
        <taxon>Bacteria</taxon>
        <taxon>Bacillati</taxon>
        <taxon>Actinomycetota</taxon>
        <taxon>Actinomycetes</taxon>
        <taxon>Micrococcales</taxon>
        <taxon>Cellulomonadaceae</taxon>
        <taxon>Actinotalea</taxon>
    </lineage>
</organism>
<dbReference type="Gene3D" id="1.10.10.10">
    <property type="entry name" value="Winged helix-like DNA-binding domain superfamily/Winged helix DNA-binding domain"/>
    <property type="match status" value="1"/>
</dbReference>
<dbReference type="EMBL" id="JAGEMK010000005">
    <property type="protein sequence ID" value="MBO1752331.1"/>
    <property type="molecule type" value="Genomic_DNA"/>
</dbReference>